<name>A0A5N0TGY4_9GAMM</name>
<feature type="domain" description="LysM" evidence="3">
    <location>
        <begin position="358"/>
        <end position="401"/>
    </location>
</feature>
<proteinExistence type="predicted"/>
<dbReference type="Proteomes" id="UP000325372">
    <property type="component" value="Unassembled WGS sequence"/>
</dbReference>
<dbReference type="CDD" id="cd00118">
    <property type="entry name" value="LysM"/>
    <property type="match status" value="3"/>
</dbReference>
<dbReference type="InterPro" id="IPR036779">
    <property type="entry name" value="LysM_dom_sf"/>
</dbReference>
<protein>
    <submittedName>
        <fullName evidence="4">LysM peptidoglycan-binding domain-containing protein</fullName>
    </submittedName>
</protein>
<dbReference type="CDD" id="cd16894">
    <property type="entry name" value="MltD-like"/>
    <property type="match status" value="1"/>
</dbReference>
<evidence type="ECO:0000313" key="5">
    <source>
        <dbReference type="Proteomes" id="UP000325372"/>
    </source>
</evidence>
<evidence type="ECO:0000256" key="1">
    <source>
        <dbReference type="SAM" id="MobiDB-lite"/>
    </source>
</evidence>
<feature type="region of interest" description="Disordered" evidence="1">
    <location>
        <begin position="33"/>
        <end position="60"/>
    </location>
</feature>
<keyword evidence="5" id="KW-1185">Reference proteome</keyword>
<dbReference type="Gene3D" id="1.10.530.10">
    <property type="match status" value="1"/>
</dbReference>
<dbReference type="PROSITE" id="PS51257">
    <property type="entry name" value="PROKAR_LIPOPROTEIN"/>
    <property type="match status" value="1"/>
</dbReference>
<feature type="domain" description="LysM" evidence="3">
    <location>
        <begin position="433"/>
        <end position="477"/>
    </location>
</feature>
<dbReference type="PANTHER" id="PTHR33734:SF22">
    <property type="entry name" value="MEMBRANE-BOUND LYTIC MUREIN TRANSGLYCOSYLASE D"/>
    <property type="match status" value="1"/>
</dbReference>
<gene>
    <name evidence="4" type="ORF">F3N42_01835</name>
</gene>
<dbReference type="PROSITE" id="PS51782">
    <property type="entry name" value="LYSM"/>
    <property type="match status" value="3"/>
</dbReference>
<dbReference type="SUPFAM" id="SSF53955">
    <property type="entry name" value="Lysozyme-like"/>
    <property type="match status" value="1"/>
</dbReference>
<dbReference type="Gene3D" id="3.10.350.10">
    <property type="entry name" value="LysM domain"/>
    <property type="match status" value="3"/>
</dbReference>
<dbReference type="InterPro" id="IPR008258">
    <property type="entry name" value="Transglycosylase_SLT_dom_1"/>
</dbReference>
<evidence type="ECO:0000259" key="3">
    <source>
        <dbReference type="PROSITE" id="PS51782"/>
    </source>
</evidence>
<dbReference type="EMBL" id="VYXP01000002">
    <property type="protein sequence ID" value="KAA9133126.1"/>
    <property type="molecule type" value="Genomic_DNA"/>
</dbReference>
<dbReference type="PANTHER" id="PTHR33734">
    <property type="entry name" value="LYSM DOMAIN-CONTAINING GPI-ANCHORED PROTEIN 2"/>
    <property type="match status" value="1"/>
</dbReference>
<feature type="chain" id="PRO_5024407953" evidence="2">
    <location>
        <begin position="34"/>
        <end position="538"/>
    </location>
</feature>
<keyword evidence="2" id="KW-0732">Signal</keyword>
<dbReference type="InterPro" id="IPR018392">
    <property type="entry name" value="LysM"/>
</dbReference>
<comment type="caution">
    <text evidence="4">The sequence shown here is derived from an EMBL/GenBank/DDBJ whole genome shotgun (WGS) entry which is preliminary data.</text>
</comment>
<dbReference type="SMART" id="SM00257">
    <property type="entry name" value="LysM"/>
    <property type="match status" value="3"/>
</dbReference>
<organism evidence="4 5">
    <name type="scientific">Marinihelvus fidelis</name>
    <dbReference type="NCBI Taxonomy" id="2613842"/>
    <lineage>
        <taxon>Bacteria</taxon>
        <taxon>Pseudomonadati</taxon>
        <taxon>Pseudomonadota</taxon>
        <taxon>Gammaproteobacteria</taxon>
        <taxon>Chromatiales</taxon>
        <taxon>Wenzhouxiangellaceae</taxon>
        <taxon>Marinihelvus</taxon>
    </lineage>
</organism>
<evidence type="ECO:0000256" key="2">
    <source>
        <dbReference type="SAM" id="SignalP"/>
    </source>
</evidence>
<dbReference type="SUPFAM" id="SSF54106">
    <property type="entry name" value="LysM domain"/>
    <property type="match status" value="3"/>
</dbReference>
<dbReference type="AlphaFoldDB" id="A0A5N0TGY4"/>
<reference evidence="4 5" key="1">
    <citation type="submission" date="2019-09" db="EMBL/GenBank/DDBJ databases">
        <title>Wenzhouxiangella sp. Genome sequencing and assembly.</title>
        <authorList>
            <person name="Zhang R."/>
        </authorList>
    </citation>
    <scope>NUCLEOTIDE SEQUENCE [LARGE SCALE GENOMIC DNA]</scope>
    <source>
        <strain evidence="4 5">W260</strain>
    </source>
</reference>
<feature type="signal peptide" evidence="2">
    <location>
        <begin position="1"/>
        <end position="33"/>
    </location>
</feature>
<dbReference type="GO" id="GO:0008932">
    <property type="term" value="F:lytic endotransglycosylase activity"/>
    <property type="evidence" value="ECO:0007669"/>
    <property type="project" value="TreeGrafter"/>
</dbReference>
<evidence type="ECO:0000313" key="4">
    <source>
        <dbReference type="EMBL" id="KAA9133126.1"/>
    </source>
</evidence>
<sequence>MQRHNNDMLSGVAVSLRWMLPLAGLVLASCATTAPQSPPTDLTTEPRMKTAATPERAESVDDHLPKLAREPAATPVADAHVHESPWERMMHSFALPDCASHEASRDWAQWYADRPEYMARVFKRAEPWIYFIVEELEFRGLPGELALLPIVESAYDPFAYSSGRALGAWQFVAATGRDFGLNQNWWYDGRRDVWASTYAALDYLMYLNDMFEGDWLLALAAYNSGQGRVSRAVKRNVRNGKPGDFWNLKLPRETRGYVPKMLGLTCLFLNAQEYGFKMPDTPDQPVIAAVDFGTQTDLVLVSQLAEVPIDQVFALNPGYNRWATSPDGPYRVVLPVDAAERLEQKMENRNPSELMRWDQVTVQSGDTLSKLAQVHHVPVSVIRSANDLASDRINVGQKIRLPRDSQMALDPRYAAAAAELAELQSGLLAADRTTYTVRRGDSLSVIARRYNVSVKELQAWNNISNPRMIRAGQRLTVFQSPAPRGSSQPASRDYTVRSGDSLWSIARKHKVKLNDLMRWNGLSRGSVLQPGQSLKIMF</sequence>
<feature type="compositionally biased region" description="Polar residues" evidence="1">
    <location>
        <begin position="33"/>
        <end position="43"/>
    </location>
</feature>
<dbReference type="Pfam" id="PF01464">
    <property type="entry name" value="SLT"/>
    <property type="match status" value="1"/>
</dbReference>
<accession>A0A5N0TGY4</accession>
<dbReference type="Pfam" id="PF01476">
    <property type="entry name" value="LysM"/>
    <property type="match status" value="3"/>
</dbReference>
<feature type="domain" description="LysM" evidence="3">
    <location>
        <begin position="492"/>
        <end position="536"/>
    </location>
</feature>
<dbReference type="InterPro" id="IPR023346">
    <property type="entry name" value="Lysozyme-like_dom_sf"/>
</dbReference>